<feature type="transmembrane region" description="Helical" evidence="4">
    <location>
        <begin position="95"/>
        <end position="118"/>
    </location>
</feature>
<dbReference type="SMART" id="SM00744">
    <property type="entry name" value="RINGv"/>
    <property type="match status" value="1"/>
</dbReference>
<sequence length="203" mass="22705">MGSDYQPLSSTHSCISLFIDTSECFICRDVELQASDPLRNFCDCKNLLAHHVCLSTWIQRGCGSEDRLRCIICKAKYQLQRRCPWRSVTFHWQMWLVLITALALMALVPFVVYCMMTAFTNPPPPSTFKVAAATFGFLTEILLIKCLSSYLSSRYQQAKQSAFTVQPRGLVEDRSSPGCWDLCKAASSAASPGPEDGRKVDVS</sequence>
<evidence type="ECO:0000256" key="2">
    <source>
        <dbReference type="ARBA" id="ARBA00022771"/>
    </source>
</evidence>
<evidence type="ECO:0000313" key="6">
    <source>
        <dbReference type="EMBL" id="KAF3691299.1"/>
    </source>
</evidence>
<feature type="domain" description="RING-CH-type" evidence="5">
    <location>
        <begin position="16"/>
        <end position="80"/>
    </location>
</feature>
<keyword evidence="3" id="KW-0862">Zinc</keyword>
<reference evidence="6 7" key="1">
    <citation type="submission" date="2019-02" db="EMBL/GenBank/DDBJ databases">
        <title>Opniocepnalus argus genome.</title>
        <authorList>
            <person name="Zhou C."/>
            <person name="Xiao S."/>
        </authorList>
    </citation>
    <scope>NUCLEOTIDE SEQUENCE [LARGE SCALE GENOMIC DNA]</scope>
    <source>
        <strain evidence="6">OARG1902GOOAL</strain>
        <tissue evidence="6">Muscle</tissue>
    </source>
</reference>
<dbReference type="InterPro" id="IPR013083">
    <property type="entry name" value="Znf_RING/FYVE/PHD"/>
</dbReference>
<dbReference type="Gene3D" id="3.30.40.10">
    <property type="entry name" value="Zinc/RING finger domain, C3HC4 (zinc finger)"/>
    <property type="match status" value="1"/>
</dbReference>
<dbReference type="AlphaFoldDB" id="A0A6G1PM51"/>
<proteinExistence type="predicted"/>
<dbReference type="PROSITE" id="PS51292">
    <property type="entry name" value="ZF_RING_CH"/>
    <property type="match status" value="1"/>
</dbReference>
<accession>A0A6G1PM51</accession>
<evidence type="ECO:0000259" key="5">
    <source>
        <dbReference type="PROSITE" id="PS51292"/>
    </source>
</evidence>
<dbReference type="InterPro" id="IPR011016">
    <property type="entry name" value="Znf_RING-CH"/>
</dbReference>
<evidence type="ECO:0000256" key="4">
    <source>
        <dbReference type="SAM" id="Phobius"/>
    </source>
</evidence>
<organism evidence="6 7">
    <name type="scientific">Channa argus</name>
    <name type="common">Northern snakehead</name>
    <name type="synonym">Ophicephalus argus</name>
    <dbReference type="NCBI Taxonomy" id="215402"/>
    <lineage>
        <taxon>Eukaryota</taxon>
        <taxon>Metazoa</taxon>
        <taxon>Chordata</taxon>
        <taxon>Craniata</taxon>
        <taxon>Vertebrata</taxon>
        <taxon>Euteleostomi</taxon>
        <taxon>Actinopterygii</taxon>
        <taxon>Neopterygii</taxon>
        <taxon>Teleostei</taxon>
        <taxon>Neoteleostei</taxon>
        <taxon>Acanthomorphata</taxon>
        <taxon>Anabantaria</taxon>
        <taxon>Anabantiformes</taxon>
        <taxon>Channoidei</taxon>
        <taxon>Channidae</taxon>
        <taxon>Channa</taxon>
    </lineage>
</organism>
<dbReference type="GO" id="GO:0008270">
    <property type="term" value="F:zinc ion binding"/>
    <property type="evidence" value="ECO:0007669"/>
    <property type="project" value="UniProtKB-KW"/>
</dbReference>
<keyword evidence="4" id="KW-0472">Membrane</keyword>
<keyword evidence="2" id="KW-0863">Zinc-finger</keyword>
<keyword evidence="4" id="KW-0812">Transmembrane</keyword>
<dbReference type="PANTHER" id="PTHR20893:SF2">
    <property type="entry name" value="LD08641P"/>
    <property type="match status" value="1"/>
</dbReference>
<evidence type="ECO:0000256" key="3">
    <source>
        <dbReference type="ARBA" id="ARBA00022833"/>
    </source>
</evidence>
<name>A0A6G1PM51_CHAAH</name>
<protein>
    <recommendedName>
        <fullName evidence="5">RING-CH-type domain-containing protein</fullName>
    </recommendedName>
</protein>
<evidence type="ECO:0000313" key="7">
    <source>
        <dbReference type="Proteomes" id="UP000503349"/>
    </source>
</evidence>
<reference evidence="7" key="2">
    <citation type="submission" date="2019-02" db="EMBL/GenBank/DDBJ databases">
        <title>Opniocepnalus argus Var Kimnra genome.</title>
        <authorList>
            <person name="Zhou C."/>
            <person name="Xiao S."/>
        </authorList>
    </citation>
    <scope>NUCLEOTIDE SEQUENCE [LARGE SCALE GENOMIC DNA]</scope>
</reference>
<evidence type="ECO:0000256" key="1">
    <source>
        <dbReference type="ARBA" id="ARBA00022723"/>
    </source>
</evidence>
<dbReference type="Proteomes" id="UP000503349">
    <property type="component" value="Chromosome 6"/>
</dbReference>
<keyword evidence="1" id="KW-0479">Metal-binding</keyword>
<feature type="transmembrane region" description="Helical" evidence="4">
    <location>
        <begin position="130"/>
        <end position="151"/>
    </location>
</feature>
<dbReference type="EMBL" id="CM015717">
    <property type="protein sequence ID" value="KAF3691299.1"/>
    <property type="molecule type" value="Genomic_DNA"/>
</dbReference>
<gene>
    <name evidence="6" type="ORF">EXN66_Car006974</name>
</gene>
<keyword evidence="4" id="KW-1133">Transmembrane helix</keyword>
<dbReference type="PANTHER" id="PTHR20893">
    <property type="entry name" value="LD08641P"/>
    <property type="match status" value="1"/>
</dbReference>
<keyword evidence="7" id="KW-1185">Reference proteome</keyword>